<dbReference type="Proteomes" id="UP000239366">
    <property type="component" value="Unassembled WGS sequence"/>
</dbReference>
<keyword evidence="2" id="KW-1185">Reference proteome</keyword>
<gene>
    <name evidence="1" type="ORF">BST99_13860</name>
</gene>
<evidence type="ECO:0000313" key="1">
    <source>
        <dbReference type="EMBL" id="PQJ16658.1"/>
    </source>
</evidence>
<reference evidence="2" key="1">
    <citation type="submission" date="2016-11" db="EMBL/GenBank/DDBJ databases">
        <title>Trade-off between light-utilization and light-protection in marine flavobacteria.</title>
        <authorList>
            <person name="Kumagai Y."/>
            <person name="Yoshizawa S."/>
            <person name="Kogure K."/>
        </authorList>
    </citation>
    <scope>NUCLEOTIDE SEQUENCE [LARGE SCALE GENOMIC DNA]</scope>
    <source>
        <strain evidence="2">SG-18</strain>
    </source>
</reference>
<dbReference type="EMBL" id="MQVX01000001">
    <property type="protein sequence ID" value="PQJ16658.1"/>
    <property type="molecule type" value="Genomic_DNA"/>
</dbReference>
<organism evidence="1 2">
    <name type="scientific">Aureicoccus marinus</name>
    <dbReference type="NCBI Taxonomy" id="754435"/>
    <lineage>
        <taxon>Bacteria</taxon>
        <taxon>Pseudomonadati</taxon>
        <taxon>Bacteroidota</taxon>
        <taxon>Flavobacteriia</taxon>
        <taxon>Flavobacteriales</taxon>
        <taxon>Flavobacteriaceae</taxon>
        <taxon>Aureicoccus</taxon>
    </lineage>
</organism>
<comment type="caution">
    <text evidence="1">The sequence shown here is derived from an EMBL/GenBank/DDBJ whole genome shotgun (WGS) entry which is preliminary data.</text>
</comment>
<proteinExistence type="predicted"/>
<protein>
    <submittedName>
        <fullName evidence="1">Uncharacterized protein</fullName>
    </submittedName>
</protein>
<dbReference type="AlphaFoldDB" id="A0A2S7TAW1"/>
<sequence>MKKTKGGNYIEWTPIFDIKNTGYFAGVDKEGNWYTDTAEGLKSLEEGGVGLLPILEMKRTEFEFYLSKKIKSADLKTDVRLPELVHKIIRLSIGGSSYWAELGIEWLKESEIDSDLESQLNYLIENKKHSQNFRHKAFTKIKRYERLKISR</sequence>
<name>A0A2S7TAW1_9FLAO</name>
<dbReference type="RefSeq" id="WP_105002325.1">
    <property type="nucleotide sequence ID" value="NZ_MQVX01000001.1"/>
</dbReference>
<dbReference type="OrthoDB" id="9920129at2"/>
<evidence type="ECO:0000313" key="2">
    <source>
        <dbReference type="Proteomes" id="UP000239366"/>
    </source>
</evidence>
<accession>A0A2S7TAW1</accession>